<keyword evidence="1 9" id="KW-0963">Cytoplasm</keyword>
<dbReference type="GO" id="GO:0003678">
    <property type="term" value="F:DNA helicase activity"/>
    <property type="evidence" value="ECO:0007669"/>
    <property type="project" value="UniProtKB-EC"/>
</dbReference>
<evidence type="ECO:0000256" key="2">
    <source>
        <dbReference type="ARBA" id="ARBA00022741"/>
    </source>
</evidence>
<feature type="binding site" evidence="9">
    <location>
        <begin position="155"/>
        <end position="157"/>
    </location>
    <ligand>
        <name>ATP</name>
        <dbReference type="ChEBI" id="CHEBI:30616"/>
    </ligand>
</feature>
<keyword evidence="5 9" id="KW-0067">ATP-binding</keyword>
<dbReference type="SMART" id="SM00382">
    <property type="entry name" value="AAA"/>
    <property type="match status" value="1"/>
</dbReference>
<comment type="subcellular location">
    <subcellularLocation>
        <location evidence="9">Cytoplasm</location>
    </subcellularLocation>
</comment>
<keyword evidence="12" id="KW-0347">Helicase</keyword>
<dbReference type="GO" id="GO:0016787">
    <property type="term" value="F:hydrolase activity"/>
    <property type="evidence" value="ECO:0007669"/>
    <property type="project" value="UniProtKB-KW"/>
</dbReference>
<dbReference type="Pfam" id="PF05496">
    <property type="entry name" value="RuvB_N"/>
    <property type="match status" value="1"/>
</dbReference>
<dbReference type="EMBL" id="JAYGHY010000012">
    <property type="protein sequence ID" value="MEA5442021.1"/>
    <property type="molecule type" value="Genomic_DNA"/>
</dbReference>
<feature type="binding site" evidence="9">
    <location>
        <position position="92"/>
    </location>
    <ligand>
        <name>ATP</name>
        <dbReference type="ChEBI" id="CHEBI:30616"/>
    </ligand>
</feature>
<gene>
    <name evidence="9 12" type="primary">ruvB</name>
    <name evidence="12" type="ORF">VB739_05590</name>
</gene>
<evidence type="ECO:0000256" key="1">
    <source>
        <dbReference type="ARBA" id="ARBA00022490"/>
    </source>
</evidence>
<feature type="binding site" evidence="9">
    <location>
        <position position="93"/>
    </location>
    <ligand>
        <name>Mg(2+)</name>
        <dbReference type="ChEBI" id="CHEBI:18420"/>
    </ligand>
</feature>
<dbReference type="PANTHER" id="PTHR42848:SF1">
    <property type="entry name" value="HOLLIDAY JUNCTION BRANCH MIGRATION COMPLEX SUBUNIT RUVB"/>
    <property type="match status" value="1"/>
</dbReference>
<feature type="region of interest" description="Small ATPAse domain (RuvB-S)" evidence="9">
    <location>
        <begin position="209"/>
        <end position="279"/>
    </location>
</feature>
<dbReference type="SUPFAM" id="SSF52540">
    <property type="entry name" value="P-loop containing nucleoside triphosphate hydrolases"/>
    <property type="match status" value="1"/>
</dbReference>
<evidence type="ECO:0000256" key="10">
    <source>
        <dbReference type="SAM" id="MobiDB-lite"/>
    </source>
</evidence>
<comment type="subunit">
    <text evidence="9">Homohexamer. Forms an RuvA(8)-RuvB(12)-Holliday junction (HJ) complex. HJ DNA is sandwiched between 2 RuvA tetramers; dsDNA enters through RuvA and exits via RuvB. An RuvB hexamer assembles on each DNA strand where it exits the tetramer. Each RuvB hexamer is contacted by two RuvA subunits (via domain III) on 2 adjacent RuvB subunits; this complex drives branch migration. In the full resolvosome a probable DNA-RuvA(4)-RuvB(12)-RuvC(2) complex forms which resolves the HJ.</text>
</comment>
<dbReference type="NCBIfam" id="TIGR00635">
    <property type="entry name" value="ruvB"/>
    <property type="match status" value="1"/>
</dbReference>
<feature type="binding site" evidence="9">
    <location>
        <position position="337"/>
    </location>
    <ligand>
        <name>DNA</name>
        <dbReference type="ChEBI" id="CHEBI:16991"/>
    </ligand>
</feature>
<dbReference type="EC" id="3.6.4.-" evidence="9"/>
<proteinExistence type="inferred from homology"/>
<dbReference type="HAMAP" id="MF_00016">
    <property type="entry name" value="DNA_HJ_migration_RuvB"/>
    <property type="match status" value="1"/>
</dbReference>
<dbReference type="InterPro" id="IPR004605">
    <property type="entry name" value="DNA_helicase_Holl-junc_RuvB"/>
</dbReference>
<dbReference type="PRINTS" id="PR00830">
    <property type="entry name" value="ENDOLAPTASE"/>
</dbReference>
<dbReference type="CDD" id="cd00009">
    <property type="entry name" value="AAA"/>
    <property type="match status" value="1"/>
</dbReference>
<dbReference type="InterPro" id="IPR027417">
    <property type="entry name" value="P-loop_NTPase"/>
</dbReference>
<feature type="region of interest" description="Head domain (RuvB-H)" evidence="9">
    <location>
        <begin position="282"/>
        <end position="360"/>
    </location>
</feature>
<feature type="binding site" evidence="9">
    <location>
        <position position="89"/>
    </location>
    <ligand>
        <name>ATP</name>
        <dbReference type="ChEBI" id="CHEBI:30616"/>
    </ligand>
</feature>
<feature type="binding site" evidence="9">
    <location>
        <position position="208"/>
    </location>
    <ligand>
        <name>ATP</name>
        <dbReference type="ChEBI" id="CHEBI:30616"/>
    </ligand>
</feature>
<accession>A0ABU5SU29</accession>
<feature type="binding site" evidence="9">
    <location>
        <position position="48"/>
    </location>
    <ligand>
        <name>ATP</name>
        <dbReference type="ChEBI" id="CHEBI:30616"/>
    </ligand>
</feature>
<dbReference type="InterPro" id="IPR036390">
    <property type="entry name" value="WH_DNA-bd_sf"/>
</dbReference>
<dbReference type="NCBIfam" id="NF000868">
    <property type="entry name" value="PRK00080.1"/>
    <property type="match status" value="1"/>
</dbReference>
<feature type="binding site" evidence="9">
    <location>
        <position position="198"/>
    </location>
    <ligand>
        <name>ATP</name>
        <dbReference type="ChEBI" id="CHEBI:30616"/>
    </ligand>
</feature>
<dbReference type="Gene3D" id="3.40.50.300">
    <property type="entry name" value="P-loop containing nucleotide triphosphate hydrolases"/>
    <property type="match status" value="1"/>
</dbReference>
<dbReference type="SUPFAM" id="SSF46785">
    <property type="entry name" value="Winged helix' DNA-binding domain"/>
    <property type="match status" value="1"/>
</dbReference>
<evidence type="ECO:0000259" key="11">
    <source>
        <dbReference type="SMART" id="SM00382"/>
    </source>
</evidence>
<evidence type="ECO:0000256" key="5">
    <source>
        <dbReference type="ARBA" id="ARBA00022840"/>
    </source>
</evidence>
<dbReference type="InterPro" id="IPR008824">
    <property type="entry name" value="RuvB-like_N"/>
</dbReference>
<dbReference type="Gene3D" id="1.10.10.10">
    <property type="entry name" value="Winged helix-like DNA-binding domain superfamily/Winged helix DNA-binding domain"/>
    <property type="match status" value="1"/>
</dbReference>
<dbReference type="InterPro" id="IPR003593">
    <property type="entry name" value="AAA+_ATPase"/>
</dbReference>
<feature type="binding site" evidence="9">
    <location>
        <position position="94"/>
    </location>
    <ligand>
        <name>ATP</name>
        <dbReference type="ChEBI" id="CHEBI:30616"/>
    </ligand>
</feature>
<keyword evidence="6 9" id="KW-0238">DNA-binding</keyword>
<dbReference type="Pfam" id="PF17864">
    <property type="entry name" value="AAA_lid_4"/>
    <property type="match status" value="1"/>
</dbReference>
<reference evidence="12 13" key="1">
    <citation type="submission" date="2023-12" db="EMBL/GenBank/DDBJ databases">
        <title>Baltic Sea Cyanobacteria.</title>
        <authorList>
            <person name="Delbaje E."/>
            <person name="Fewer D.P."/>
            <person name="Shishido T.K."/>
        </authorList>
    </citation>
    <scope>NUCLEOTIDE SEQUENCE [LARGE SCALE GENOMIC DNA]</scope>
    <source>
        <strain evidence="12 13">UHCC 0281</strain>
    </source>
</reference>
<dbReference type="RefSeq" id="WP_323356121.1">
    <property type="nucleotide sequence ID" value="NZ_JAYGHY010000012.1"/>
</dbReference>
<name>A0ABU5SU29_9CYAN</name>
<comment type="similarity">
    <text evidence="9">Belongs to the RuvB family.</text>
</comment>
<dbReference type="InterPro" id="IPR041445">
    <property type="entry name" value="AAA_lid_4"/>
</dbReference>
<feature type="binding site" evidence="9">
    <location>
        <position position="342"/>
    </location>
    <ligand>
        <name>DNA</name>
        <dbReference type="ChEBI" id="CHEBI:16991"/>
    </ligand>
</feature>
<dbReference type="InterPro" id="IPR036388">
    <property type="entry name" value="WH-like_DNA-bd_sf"/>
</dbReference>
<evidence type="ECO:0000256" key="8">
    <source>
        <dbReference type="ARBA" id="ARBA00023204"/>
    </source>
</evidence>
<comment type="domain">
    <text evidence="9">Has 3 domains, the large (RuvB-L) and small ATPase (RuvB-S) domains and the C-terminal head (RuvB-H) domain. The head domain binds DNA, while the ATPase domains jointly bind ATP, ADP or are empty depending on the state of the subunit in the translocation cycle. During a single DNA translocation step the structure of each domain remains the same, but their relative positions change.</text>
</comment>
<comment type="function">
    <text evidence="9">The RuvA-RuvB-RuvC complex processes Holliday junction (HJ) DNA during genetic recombination and DNA repair, while the RuvA-RuvB complex plays an important role in the rescue of blocked DNA replication forks via replication fork reversal (RFR). RuvA specifically binds to HJ cruciform DNA, conferring on it an open structure. The RuvB hexamer acts as an ATP-dependent pump, pulling dsDNA into and through the RuvAB complex. RuvB forms 2 homohexamers on either side of HJ DNA bound by 1 or 2 RuvA tetramers; 4 subunits per hexamer contact DNA at a time. Coordinated motions by a converter formed by DNA-disengaged RuvB subunits stimulates ATP hydrolysis and nucleotide exchange. Immobilization of the converter enables RuvB to convert the ATP-contained energy into a lever motion, pulling 2 nucleotides of DNA out of the RuvA tetramer per ATP hydrolyzed, thus driving DNA branch migration. The RuvB motors rotate together with the DNA substrate, which together with the progressing nucleotide cycle form the mechanistic basis for DNA recombination by continuous HJ branch migration. Branch migration allows RuvC to scan DNA until it finds its consensus sequence, where it cleaves and resolves cruciform DNA.</text>
</comment>
<organism evidence="12 13">
    <name type="scientific">Cyanobium gracile UHCC 0281</name>
    <dbReference type="NCBI Taxonomy" id="3110309"/>
    <lineage>
        <taxon>Bacteria</taxon>
        <taxon>Bacillati</taxon>
        <taxon>Cyanobacteriota</taxon>
        <taxon>Cyanophyceae</taxon>
        <taxon>Synechococcales</taxon>
        <taxon>Prochlorococcaceae</taxon>
        <taxon>Cyanobium</taxon>
    </lineage>
</organism>
<evidence type="ECO:0000256" key="6">
    <source>
        <dbReference type="ARBA" id="ARBA00023125"/>
    </source>
</evidence>
<feature type="compositionally biased region" description="Gly residues" evidence="10">
    <location>
        <begin position="8"/>
        <end position="20"/>
    </location>
</feature>
<keyword evidence="13" id="KW-1185">Reference proteome</keyword>
<dbReference type="Proteomes" id="UP001302329">
    <property type="component" value="Unassembled WGS sequence"/>
</dbReference>
<feature type="region of interest" description="Disordered" evidence="10">
    <location>
        <begin position="1"/>
        <end position="44"/>
    </location>
</feature>
<keyword evidence="4 9" id="KW-0378">Hydrolase</keyword>
<feature type="binding site" evidence="9">
    <location>
        <position position="245"/>
    </location>
    <ligand>
        <name>ATP</name>
        <dbReference type="ChEBI" id="CHEBI:30616"/>
    </ligand>
</feature>
<evidence type="ECO:0000313" key="13">
    <source>
        <dbReference type="Proteomes" id="UP001302329"/>
    </source>
</evidence>
<dbReference type="InterPro" id="IPR008823">
    <property type="entry name" value="RuvB_wg_C"/>
</dbReference>
<comment type="caution">
    <text evidence="9">Lacks conserved residue(s) required for the propagation of feature annotation.</text>
</comment>
<feature type="compositionally biased region" description="Basic and acidic residues" evidence="10">
    <location>
        <begin position="28"/>
        <end position="44"/>
    </location>
</feature>
<keyword evidence="8 9" id="KW-0234">DNA repair</keyword>
<comment type="caution">
    <text evidence="12">The sequence shown here is derived from an EMBL/GenBank/DDBJ whole genome shotgun (WGS) entry which is preliminary data.</text>
</comment>
<comment type="catalytic activity">
    <reaction evidence="9">
        <text>ATP + H2O = ADP + phosphate + H(+)</text>
        <dbReference type="Rhea" id="RHEA:13065"/>
        <dbReference type="ChEBI" id="CHEBI:15377"/>
        <dbReference type="ChEBI" id="CHEBI:15378"/>
        <dbReference type="ChEBI" id="CHEBI:30616"/>
        <dbReference type="ChEBI" id="CHEBI:43474"/>
        <dbReference type="ChEBI" id="CHEBI:456216"/>
    </reaction>
</comment>
<evidence type="ECO:0000256" key="7">
    <source>
        <dbReference type="ARBA" id="ARBA00023172"/>
    </source>
</evidence>
<protein>
    <recommendedName>
        <fullName evidence="9">Holliday junction branch migration complex subunit RuvB</fullName>
        <ecNumber evidence="9">3.6.4.-</ecNumber>
    </recommendedName>
</protein>
<feature type="binding site" evidence="9">
    <location>
        <position position="93"/>
    </location>
    <ligand>
        <name>ATP</name>
        <dbReference type="ChEBI" id="CHEBI:30616"/>
    </ligand>
</feature>
<feature type="binding site" evidence="9">
    <location>
        <position position="47"/>
    </location>
    <ligand>
        <name>ATP</name>
        <dbReference type="ChEBI" id="CHEBI:30616"/>
    </ligand>
</feature>
<sequence length="360" mass="38598">MAIISSGGPTGRVPGAGGGQASPAAPERLVDPTARPEEEPVVREDGLRPRRLADYIGQSELKQVLRIAVEATRRRQEALDHVLLYGPPGLGKTTMALVLAEELGVRCRITSAPALERPRDIVGLLVNLQPREVLFIDEIHRLNRVAEEILYPAMEDFRLDLTVGKGTTARTRSLDVAPFTLVGATTRAGSLSSPLRDRFGLIQRLEFYGLADLEAIVVRAAGLLQLPLRPCAAQEVARRCRGTPRIANRLLRRVRDVAAVGGHGQIDAALVDAALSLHRVDGRGLDASDRRLLRLMLEAYGGGPVGLETLAAGLGEDPATLEAVVEPYLLQLGFLQRTPRGRIVTAAGRAHLDGPAAVAA</sequence>
<evidence type="ECO:0000313" key="12">
    <source>
        <dbReference type="EMBL" id="MEA5442021.1"/>
    </source>
</evidence>
<dbReference type="Gene3D" id="1.10.8.60">
    <property type="match status" value="1"/>
</dbReference>
<evidence type="ECO:0000256" key="9">
    <source>
        <dbReference type="HAMAP-Rule" id="MF_00016"/>
    </source>
</evidence>
<feature type="domain" description="AAA+ ATPase" evidence="11">
    <location>
        <begin position="78"/>
        <end position="209"/>
    </location>
</feature>
<dbReference type="Pfam" id="PF05491">
    <property type="entry name" value="WHD_RuvB"/>
    <property type="match status" value="1"/>
</dbReference>
<evidence type="ECO:0000256" key="4">
    <source>
        <dbReference type="ARBA" id="ARBA00022801"/>
    </source>
</evidence>
<dbReference type="PANTHER" id="PTHR42848">
    <property type="match status" value="1"/>
</dbReference>
<keyword evidence="2 9" id="KW-0547">Nucleotide-binding</keyword>
<evidence type="ECO:0000256" key="3">
    <source>
        <dbReference type="ARBA" id="ARBA00022763"/>
    </source>
</evidence>
<keyword evidence="3 9" id="KW-0227">DNA damage</keyword>
<keyword evidence="7 9" id="KW-0233">DNA recombination</keyword>